<dbReference type="RefSeq" id="WP_160683140.1">
    <property type="nucleotide sequence ID" value="NZ_WTYW01000002.1"/>
</dbReference>
<dbReference type="GO" id="GO:0008839">
    <property type="term" value="F:4-hydroxy-tetrahydrodipicolinate reductase"/>
    <property type="evidence" value="ECO:0007669"/>
    <property type="project" value="UniProtKB-UniRule"/>
</dbReference>
<keyword evidence="8 13" id="KW-0457">Lysine biosynthesis</keyword>
<feature type="binding site" evidence="13">
    <location>
        <begin position="98"/>
        <end position="101"/>
    </location>
    <ligand>
        <name>NAD(+)</name>
        <dbReference type="ChEBI" id="CHEBI:57540"/>
    </ligand>
</feature>
<comment type="caution">
    <text evidence="16">The sequence shown here is derived from an EMBL/GenBank/DDBJ whole genome shotgun (WGS) entry which is preliminary data.</text>
</comment>
<dbReference type="EMBL" id="WTYW01000002">
    <property type="protein sequence ID" value="MXO86397.1"/>
    <property type="molecule type" value="Genomic_DNA"/>
</dbReference>
<evidence type="ECO:0000256" key="8">
    <source>
        <dbReference type="ARBA" id="ARBA00023154"/>
    </source>
</evidence>
<comment type="caution">
    <text evidence="13">Was originally thought to be a dihydrodipicolinate reductase (DHDPR), catalyzing the conversion of dihydrodipicolinate to tetrahydrodipicolinate. However, it was shown in E.coli that the substrate of the enzymatic reaction is not dihydrodipicolinate (DHDP) but in fact (2S,4S)-4-hydroxy-2,3,4,5-tetrahydrodipicolinic acid (HTPA), the product released by the DapA-catalyzed reaction.</text>
</comment>
<dbReference type="Gene3D" id="3.30.360.10">
    <property type="entry name" value="Dihydrodipicolinate Reductase, domain 2"/>
    <property type="match status" value="1"/>
</dbReference>
<comment type="subcellular location">
    <subcellularLocation>
        <location evidence="13">Cytoplasm</location>
    </subcellularLocation>
</comment>
<evidence type="ECO:0000259" key="14">
    <source>
        <dbReference type="Pfam" id="PF01113"/>
    </source>
</evidence>
<dbReference type="GO" id="GO:0051287">
    <property type="term" value="F:NAD binding"/>
    <property type="evidence" value="ECO:0007669"/>
    <property type="project" value="UniProtKB-UniRule"/>
</dbReference>
<dbReference type="InterPro" id="IPR000846">
    <property type="entry name" value="DapB_N"/>
</dbReference>
<feature type="domain" description="Dihydrodipicolinate reductase C-terminal" evidence="15">
    <location>
        <begin position="104"/>
        <end position="240"/>
    </location>
</feature>
<keyword evidence="5 13" id="KW-0220">Diaminopimelate biosynthesis</keyword>
<dbReference type="GO" id="GO:0050661">
    <property type="term" value="F:NADP binding"/>
    <property type="evidence" value="ECO:0007669"/>
    <property type="project" value="UniProtKB-UniRule"/>
</dbReference>
<feature type="binding site" evidence="13">
    <location>
        <begin position="8"/>
        <end position="13"/>
    </location>
    <ligand>
        <name>NAD(+)</name>
        <dbReference type="ChEBI" id="CHEBI:57540"/>
    </ligand>
</feature>
<evidence type="ECO:0000256" key="11">
    <source>
        <dbReference type="ARBA" id="ARBA00049080"/>
    </source>
</evidence>
<protein>
    <recommendedName>
        <fullName evidence="10 13">4-hydroxy-tetrahydrodipicolinate reductase</fullName>
        <shortName evidence="13">HTPA reductase</shortName>
        <ecNumber evidence="10 13">1.17.1.8</ecNumber>
    </recommendedName>
</protein>
<feature type="binding site" evidence="13">
    <location>
        <position position="34"/>
    </location>
    <ligand>
        <name>NADP(+)</name>
        <dbReference type="ChEBI" id="CHEBI:58349"/>
    </ligand>
</feature>
<evidence type="ECO:0000256" key="5">
    <source>
        <dbReference type="ARBA" id="ARBA00022915"/>
    </source>
</evidence>
<evidence type="ECO:0000256" key="4">
    <source>
        <dbReference type="ARBA" id="ARBA00022857"/>
    </source>
</evidence>
<dbReference type="GO" id="GO:0005829">
    <property type="term" value="C:cytosol"/>
    <property type="evidence" value="ECO:0007669"/>
    <property type="project" value="TreeGrafter"/>
</dbReference>
<dbReference type="InterPro" id="IPR022663">
    <property type="entry name" value="DapB_C"/>
</dbReference>
<dbReference type="SUPFAM" id="SSF55347">
    <property type="entry name" value="Glyceraldehyde-3-phosphate dehydrogenase-like, C-terminal domain"/>
    <property type="match status" value="1"/>
</dbReference>
<dbReference type="InterPro" id="IPR023940">
    <property type="entry name" value="DHDPR_bac"/>
</dbReference>
<dbReference type="PANTHER" id="PTHR20836:SF0">
    <property type="entry name" value="4-HYDROXY-TETRAHYDRODIPICOLINATE REDUCTASE 1, CHLOROPLASTIC-RELATED"/>
    <property type="match status" value="1"/>
</dbReference>
<dbReference type="PROSITE" id="PS01298">
    <property type="entry name" value="DAPB"/>
    <property type="match status" value="1"/>
</dbReference>
<dbReference type="AlphaFoldDB" id="A0A844ZHH1"/>
<gene>
    <name evidence="13" type="primary">dapB</name>
    <name evidence="16" type="ORF">GRI38_10210</name>
</gene>
<dbReference type="OrthoDB" id="9790352at2"/>
<dbReference type="GO" id="GO:0019877">
    <property type="term" value="P:diaminopimelate biosynthetic process"/>
    <property type="evidence" value="ECO:0007669"/>
    <property type="project" value="UniProtKB-UniRule"/>
</dbReference>
<evidence type="ECO:0000313" key="16">
    <source>
        <dbReference type="EMBL" id="MXO86397.1"/>
    </source>
</evidence>
<evidence type="ECO:0000256" key="7">
    <source>
        <dbReference type="ARBA" id="ARBA00023027"/>
    </source>
</evidence>
<evidence type="ECO:0000256" key="12">
    <source>
        <dbReference type="ARBA" id="ARBA00049396"/>
    </source>
</evidence>
<evidence type="ECO:0000313" key="17">
    <source>
        <dbReference type="Proteomes" id="UP000433104"/>
    </source>
</evidence>
<keyword evidence="2 13" id="KW-0963">Cytoplasm</keyword>
<dbReference type="NCBIfam" id="TIGR00036">
    <property type="entry name" value="dapB"/>
    <property type="match status" value="1"/>
</dbReference>
<feature type="active site" description="Proton donor/acceptor" evidence="13">
    <location>
        <position position="131"/>
    </location>
</feature>
<dbReference type="CDD" id="cd02274">
    <property type="entry name" value="DHDPR_N"/>
    <property type="match status" value="1"/>
</dbReference>
<dbReference type="GO" id="GO:0016726">
    <property type="term" value="F:oxidoreductase activity, acting on CH or CH2 groups, NAD or NADP as acceptor"/>
    <property type="evidence" value="ECO:0007669"/>
    <property type="project" value="UniProtKB-UniRule"/>
</dbReference>
<dbReference type="Pfam" id="PF05173">
    <property type="entry name" value="DapB_C"/>
    <property type="match status" value="1"/>
</dbReference>
<feature type="binding site" evidence="13">
    <location>
        <position position="33"/>
    </location>
    <ligand>
        <name>NAD(+)</name>
        <dbReference type="ChEBI" id="CHEBI:57540"/>
    </ligand>
</feature>
<comment type="function">
    <text evidence="13">Catalyzes the conversion of 4-hydroxy-tetrahydrodipicolinate (HTPA) to tetrahydrodipicolinate.</text>
</comment>
<evidence type="ECO:0000256" key="10">
    <source>
        <dbReference type="ARBA" id="ARBA00038983"/>
    </source>
</evidence>
<evidence type="ECO:0000256" key="9">
    <source>
        <dbReference type="ARBA" id="ARBA00037922"/>
    </source>
</evidence>
<proteinExistence type="inferred from homology"/>
<dbReference type="Gene3D" id="3.40.50.720">
    <property type="entry name" value="NAD(P)-binding Rossmann-like Domain"/>
    <property type="match status" value="1"/>
</dbReference>
<keyword evidence="4 13" id="KW-0521">NADP</keyword>
<dbReference type="UniPathway" id="UPA00034">
    <property type="reaction ID" value="UER00018"/>
</dbReference>
<evidence type="ECO:0000256" key="3">
    <source>
        <dbReference type="ARBA" id="ARBA00022605"/>
    </source>
</evidence>
<sequence>MARIGVIGSNGRMGHALAQAIGDSEHDDAGGIDKDGDAGQLAANSDVLVDFSAPSAIAANLDAARSAGIPMLVGTTGLGPEEQRKIDAAAKDIPVLQTGNTSLGVTVLAHLVREAASKLGPEWDIEIVEMHHRMKVDAPSGTALLLGEAAAAGRGIALDGNRESGRDGHTGIRESGAIGFAALRGGTVAGDHSVIIAGEQERLTLSHQAEDRMIFARGAIRAAGWLIGREPGRYSMNDVLGLS</sequence>
<evidence type="ECO:0000256" key="1">
    <source>
        <dbReference type="ARBA" id="ARBA00006642"/>
    </source>
</evidence>
<dbReference type="EC" id="1.17.1.8" evidence="10 13"/>
<feature type="domain" description="Dihydrodipicolinate reductase N-terminal" evidence="14">
    <location>
        <begin position="3"/>
        <end position="100"/>
    </location>
</feature>
<evidence type="ECO:0000256" key="13">
    <source>
        <dbReference type="HAMAP-Rule" id="MF_00102"/>
    </source>
</evidence>
<dbReference type="HAMAP" id="MF_00102">
    <property type="entry name" value="DapB"/>
    <property type="match status" value="1"/>
</dbReference>
<dbReference type="FunFam" id="3.30.360.10:FF:000004">
    <property type="entry name" value="4-hydroxy-tetrahydrodipicolinate reductase"/>
    <property type="match status" value="1"/>
</dbReference>
<dbReference type="InterPro" id="IPR036291">
    <property type="entry name" value="NAD(P)-bd_dom_sf"/>
</dbReference>
<comment type="catalytic activity">
    <reaction evidence="12 13">
        <text>(S)-2,3,4,5-tetrahydrodipicolinate + NAD(+) + H2O = (2S,4S)-4-hydroxy-2,3,4,5-tetrahydrodipicolinate + NADH + H(+)</text>
        <dbReference type="Rhea" id="RHEA:35323"/>
        <dbReference type="ChEBI" id="CHEBI:15377"/>
        <dbReference type="ChEBI" id="CHEBI:15378"/>
        <dbReference type="ChEBI" id="CHEBI:16845"/>
        <dbReference type="ChEBI" id="CHEBI:57540"/>
        <dbReference type="ChEBI" id="CHEBI:57945"/>
        <dbReference type="ChEBI" id="CHEBI:67139"/>
        <dbReference type="EC" id="1.17.1.8"/>
    </reaction>
</comment>
<dbReference type="Pfam" id="PF01113">
    <property type="entry name" value="DapB_N"/>
    <property type="match status" value="1"/>
</dbReference>
<comment type="catalytic activity">
    <reaction evidence="11 13">
        <text>(S)-2,3,4,5-tetrahydrodipicolinate + NADP(+) + H2O = (2S,4S)-4-hydroxy-2,3,4,5-tetrahydrodipicolinate + NADPH + H(+)</text>
        <dbReference type="Rhea" id="RHEA:35331"/>
        <dbReference type="ChEBI" id="CHEBI:15377"/>
        <dbReference type="ChEBI" id="CHEBI:15378"/>
        <dbReference type="ChEBI" id="CHEBI:16845"/>
        <dbReference type="ChEBI" id="CHEBI:57783"/>
        <dbReference type="ChEBI" id="CHEBI:58349"/>
        <dbReference type="ChEBI" id="CHEBI:67139"/>
        <dbReference type="EC" id="1.17.1.8"/>
    </reaction>
</comment>
<feature type="active site" description="Proton donor" evidence="13">
    <location>
        <position position="135"/>
    </location>
</feature>
<dbReference type="PIRSF" id="PIRSF000161">
    <property type="entry name" value="DHPR"/>
    <property type="match status" value="1"/>
</dbReference>
<evidence type="ECO:0000259" key="15">
    <source>
        <dbReference type="Pfam" id="PF05173"/>
    </source>
</evidence>
<organism evidence="16 17">
    <name type="scientific">Parapontixanthobacter aurantiacus</name>
    <dbReference type="NCBI Taxonomy" id="1463599"/>
    <lineage>
        <taxon>Bacteria</taxon>
        <taxon>Pseudomonadati</taxon>
        <taxon>Pseudomonadota</taxon>
        <taxon>Alphaproteobacteria</taxon>
        <taxon>Sphingomonadales</taxon>
        <taxon>Erythrobacteraceae</taxon>
        <taxon>Parapontixanthobacter</taxon>
    </lineage>
</organism>
<reference evidence="16 17" key="1">
    <citation type="submission" date="2019-12" db="EMBL/GenBank/DDBJ databases">
        <title>Genomic-based taxomic classification of the family Erythrobacteraceae.</title>
        <authorList>
            <person name="Xu L."/>
        </authorList>
    </citation>
    <scope>NUCLEOTIDE SEQUENCE [LARGE SCALE GENOMIC DNA]</scope>
    <source>
        <strain evidence="16 17">MCCC 1A09962</strain>
    </source>
</reference>
<dbReference type="InterPro" id="IPR022664">
    <property type="entry name" value="DapB_N_CS"/>
</dbReference>
<name>A0A844ZHH1_9SPHN</name>
<keyword evidence="17" id="KW-1185">Reference proteome</keyword>
<feature type="binding site" evidence="13">
    <location>
        <begin position="141"/>
        <end position="142"/>
    </location>
    <ligand>
        <name>(S)-2,3,4,5-tetrahydrodipicolinate</name>
        <dbReference type="ChEBI" id="CHEBI:16845"/>
    </ligand>
</feature>
<keyword evidence="7 13" id="KW-0520">NAD</keyword>
<comment type="subunit">
    <text evidence="13">Homotetramer.</text>
</comment>
<comment type="similarity">
    <text evidence="1 13">Belongs to the DapB family.</text>
</comment>
<accession>A0A844ZHH1</accession>
<dbReference type="PANTHER" id="PTHR20836">
    <property type="entry name" value="DIHYDRODIPICOLINATE REDUCTASE"/>
    <property type="match status" value="1"/>
</dbReference>
<dbReference type="Proteomes" id="UP000433104">
    <property type="component" value="Unassembled WGS sequence"/>
</dbReference>
<feature type="binding site" evidence="13">
    <location>
        <position position="132"/>
    </location>
    <ligand>
        <name>(S)-2,3,4,5-tetrahydrodipicolinate</name>
        <dbReference type="ChEBI" id="CHEBI:16845"/>
    </ligand>
</feature>
<evidence type="ECO:0000256" key="6">
    <source>
        <dbReference type="ARBA" id="ARBA00023002"/>
    </source>
</evidence>
<feature type="binding site" evidence="13">
    <location>
        <begin position="74"/>
        <end position="76"/>
    </location>
    <ligand>
        <name>NAD(+)</name>
        <dbReference type="ChEBI" id="CHEBI:57540"/>
    </ligand>
</feature>
<comment type="pathway">
    <text evidence="9 13">Amino-acid biosynthesis; L-lysine biosynthesis via DAP pathway; (S)-tetrahydrodipicolinate from L-aspartate: step 4/4.</text>
</comment>
<dbReference type="GO" id="GO:0009089">
    <property type="term" value="P:lysine biosynthetic process via diaminopimelate"/>
    <property type="evidence" value="ECO:0007669"/>
    <property type="project" value="UniProtKB-UniRule"/>
</dbReference>
<keyword evidence="6 13" id="KW-0560">Oxidoreductase</keyword>
<evidence type="ECO:0000256" key="2">
    <source>
        <dbReference type="ARBA" id="ARBA00022490"/>
    </source>
</evidence>
<keyword evidence="3 13" id="KW-0028">Amino-acid biosynthesis</keyword>
<dbReference type="SUPFAM" id="SSF51735">
    <property type="entry name" value="NAD(P)-binding Rossmann-fold domains"/>
    <property type="match status" value="1"/>
</dbReference>